<dbReference type="SMART" id="SM00640">
    <property type="entry name" value="Glyco_32"/>
    <property type="match status" value="1"/>
</dbReference>
<dbReference type="PANTHER" id="PTHR42800:SF1">
    <property type="entry name" value="EXOINULINASE INUD (AFU_ORTHOLOGUE AFUA_5G00480)"/>
    <property type="match status" value="1"/>
</dbReference>
<dbReference type="Gene3D" id="2.115.10.20">
    <property type="entry name" value="Glycosyl hydrolase domain, family 43"/>
    <property type="match status" value="1"/>
</dbReference>
<comment type="caution">
    <text evidence="8">The sequence shown here is derived from an EMBL/GenBank/DDBJ whole genome shotgun (WGS) entry which is preliminary data.</text>
</comment>
<gene>
    <name evidence="8" type="ORF">J4N46_07105</name>
</gene>
<proteinExistence type="inferred from homology"/>
<dbReference type="Pfam" id="PF16352">
    <property type="entry name" value="DUF4980"/>
    <property type="match status" value="1"/>
</dbReference>
<comment type="similarity">
    <text evidence="1 4">Belongs to the glycosyl hydrolase 32 family.</text>
</comment>
<accession>A0ABS3PXX7</accession>
<evidence type="ECO:0000256" key="3">
    <source>
        <dbReference type="ARBA" id="ARBA00023295"/>
    </source>
</evidence>
<dbReference type="CDD" id="cd18622">
    <property type="entry name" value="GH32_Inu-like"/>
    <property type="match status" value="1"/>
</dbReference>
<keyword evidence="2 4" id="KW-0378">Hydrolase</keyword>
<dbReference type="InterPro" id="IPR013320">
    <property type="entry name" value="ConA-like_dom_sf"/>
</dbReference>
<dbReference type="InterPro" id="IPR013189">
    <property type="entry name" value="Glyco_hydro_32_C"/>
</dbReference>
<dbReference type="InterPro" id="IPR013148">
    <property type="entry name" value="Glyco_hydro_32_N"/>
</dbReference>
<dbReference type="SUPFAM" id="SSF75005">
    <property type="entry name" value="Arabinanase/levansucrase/invertase"/>
    <property type="match status" value="1"/>
</dbReference>
<evidence type="ECO:0000256" key="1">
    <source>
        <dbReference type="ARBA" id="ARBA00009902"/>
    </source>
</evidence>
<dbReference type="PANTHER" id="PTHR42800">
    <property type="entry name" value="EXOINULINASE INUD (AFU_ORTHOLOGUE AFUA_5G00480)"/>
    <property type="match status" value="1"/>
</dbReference>
<dbReference type="PROSITE" id="PS51257">
    <property type="entry name" value="PROKAR_LIPOPROTEIN"/>
    <property type="match status" value="1"/>
</dbReference>
<sequence length="600" mass="67768">MKNDNTLKTLTAAGLLALAVACEQPAQNKLADNLYMYTIEVQQKYLLLPIENEATEVKMQLLVENTPIGEPINIRIAQNQIDYWIPIEIEAYKGKKLTLSFNEAQNARMGFSKIKQSANYNFVYQEKYRPLYHFSPQYGWTNDPNGMVYYKGEYHLFFQYNPYGCKWGNMHWGHAVSKDLVQWEELPYALAPDKLGAIYSGCVVIDKDNTAGFGKDAMVAIFTSAGEQQVQSLAYSLDNGRTFTKYEGNPVLTHPTIVDFRDPKVFWYAPTQQWIMSLATSQTITFYGSKNLKEWTQLSEFGEGIGNHDGVWECPDLFPLTYEGQTKWVLFVSINPGSPNGGSATQYFIGNFDGKTFTPDPLPYPLWIDYGRDNYAGVTWNNVPAEDGRRLFIGWMSNWDYANEVPTTNFRNAMTLARTLNLAHNGEHLVVASKPVKEMERLRNETISLPNKTATTTTFEQLLNNNDGAYELTFSIIPNGSDNFSFSLLNDKGEELTYIFDIANKTLVTNRAKSSVAFNANFAAMLIKAPLTAKKSYTIRLLVDKASTELFVNDGEVVQTNTIFPTEAYNALRFKTDKGTLSIKNVTIYKLSASETAISY</sequence>
<feature type="domain" description="DUF4980" evidence="7">
    <location>
        <begin position="32"/>
        <end position="132"/>
    </location>
</feature>
<evidence type="ECO:0000313" key="9">
    <source>
        <dbReference type="Proteomes" id="UP000681610"/>
    </source>
</evidence>
<reference evidence="8 9" key="1">
    <citation type="submission" date="2021-03" db="EMBL/GenBank/DDBJ databases">
        <title>Isolation and description of Capnocytophaga bilenii sp. nov., a novel Capnocytophaga species, isolated from a gingivitis subject.</title>
        <authorList>
            <person name="Antezack A."/>
            <person name="Monnet-Corti V."/>
            <person name="La Scola B."/>
        </authorList>
    </citation>
    <scope>NUCLEOTIDE SEQUENCE [LARGE SCALE GENOMIC DNA]</scope>
    <source>
        <strain evidence="8 9">Marseille-Q4570</strain>
    </source>
</reference>
<dbReference type="RefSeq" id="WP_208058724.1">
    <property type="nucleotide sequence ID" value="NZ_JAGDYP010000004.1"/>
</dbReference>
<feature type="domain" description="Glycosyl hydrolase family 32 N-terminal" evidence="5">
    <location>
        <begin position="133"/>
        <end position="431"/>
    </location>
</feature>
<dbReference type="Pfam" id="PF08244">
    <property type="entry name" value="Glyco_hydro_32C"/>
    <property type="match status" value="1"/>
</dbReference>
<feature type="domain" description="Glycosyl hydrolase family 32 C-terminal" evidence="6">
    <location>
        <begin position="438"/>
        <end position="589"/>
    </location>
</feature>
<organism evidence="8 9">
    <name type="scientific">Capnocytophaga bilenii</name>
    <dbReference type="NCBI Taxonomy" id="2819369"/>
    <lineage>
        <taxon>Bacteria</taxon>
        <taxon>Pseudomonadati</taxon>
        <taxon>Bacteroidota</taxon>
        <taxon>Flavobacteriia</taxon>
        <taxon>Flavobacteriales</taxon>
        <taxon>Flavobacteriaceae</taxon>
        <taxon>Capnocytophaga</taxon>
    </lineage>
</organism>
<keyword evidence="9" id="KW-1185">Reference proteome</keyword>
<dbReference type="Proteomes" id="UP000681610">
    <property type="component" value="Unassembled WGS sequence"/>
</dbReference>
<evidence type="ECO:0000256" key="2">
    <source>
        <dbReference type="ARBA" id="ARBA00022801"/>
    </source>
</evidence>
<keyword evidence="3 4" id="KW-0326">Glycosidase</keyword>
<dbReference type="InterPro" id="IPR032313">
    <property type="entry name" value="DUF4980"/>
</dbReference>
<dbReference type="Pfam" id="PF00251">
    <property type="entry name" value="Glyco_hydro_32N"/>
    <property type="match status" value="1"/>
</dbReference>
<evidence type="ECO:0000259" key="5">
    <source>
        <dbReference type="Pfam" id="PF00251"/>
    </source>
</evidence>
<dbReference type="EMBL" id="JAGDYP010000004">
    <property type="protein sequence ID" value="MBO1884190.1"/>
    <property type="molecule type" value="Genomic_DNA"/>
</dbReference>
<dbReference type="SUPFAM" id="SSF49899">
    <property type="entry name" value="Concanavalin A-like lectins/glucanases"/>
    <property type="match status" value="1"/>
</dbReference>
<dbReference type="InterPro" id="IPR001362">
    <property type="entry name" value="Glyco_hydro_32"/>
</dbReference>
<evidence type="ECO:0000259" key="6">
    <source>
        <dbReference type="Pfam" id="PF08244"/>
    </source>
</evidence>
<protein>
    <submittedName>
        <fullName evidence="8">GH32 C-terminal domain-containing protein</fullName>
    </submittedName>
</protein>
<dbReference type="InterPro" id="IPR023296">
    <property type="entry name" value="Glyco_hydro_beta-prop_sf"/>
</dbReference>
<name>A0ABS3PXX7_9FLAO</name>
<dbReference type="Gene3D" id="2.60.120.560">
    <property type="entry name" value="Exo-inulinase, domain 1"/>
    <property type="match status" value="1"/>
</dbReference>
<evidence type="ECO:0000313" key="8">
    <source>
        <dbReference type="EMBL" id="MBO1884190.1"/>
    </source>
</evidence>
<evidence type="ECO:0000256" key="4">
    <source>
        <dbReference type="RuleBase" id="RU362110"/>
    </source>
</evidence>
<evidence type="ECO:0000259" key="7">
    <source>
        <dbReference type="Pfam" id="PF16352"/>
    </source>
</evidence>